<dbReference type="GO" id="GO:0004519">
    <property type="term" value="F:endonuclease activity"/>
    <property type="evidence" value="ECO:0007669"/>
    <property type="project" value="UniProtKB-KW"/>
</dbReference>
<proteinExistence type="inferred from homology"/>
<dbReference type="InterPro" id="IPR011335">
    <property type="entry name" value="Restrct_endonuc-II-like"/>
</dbReference>
<organism evidence="3 4">
    <name type="scientific">Haloferula luteola</name>
    <dbReference type="NCBI Taxonomy" id="595692"/>
    <lineage>
        <taxon>Bacteria</taxon>
        <taxon>Pseudomonadati</taxon>
        <taxon>Verrucomicrobiota</taxon>
        <taxon>Verrucomicrobiia</taxon>
        <taxon>Verrucomicrobiales</taxon>
        <taxon>Verrucomicrobiaceae</taxon>
        <taxon>Haloferula</taxon>
    </lineage>
</organism>
<dbReference type="EMBL" id="JACHFD010000003">
    <property type="protein sequence ID" value="MBB5350533.1"/>
    <property type="molecule type" value="Genomic_DNA"/>
</dbReference>
<keyword evidence="3" id="KW-0378">Hydrolase</keyword>
<comment type="similarity">
    <text evidence="1 2">Belongs to the UPF0102 family.</text>
</comment>
<comment type="caution">
    <text evidence="3">The sequence shown here is derived from an EMBL/GenBank/DDBJ whole genome shotgun (WGS) entry which is preliminary data.</text>
</comment>
<dbReference type="Proteomes" id="UP000557717">
    <property type="component" value="Unassembled WGS sequence"/>
</dbReference>
<name>A0A840UZV3_9BACT</name>
<keyword evidence="4" id="KW-1185">Reference proteome</keyword>
<dbReference type="Pfam" id="PF02021">
    <property type="entry name" value="UPF0102"/>
    <property type="match status" value="1"/>
</dbReference>
<dbReference type="PANTHER" id="PTHR34039:SF1">
    <property type="entry name" value="UPF0102 PROTEIN YRAN"/>
    <property type="match status" value="1"/>
</dbReference>
<dbReference type="Gene3D" id="3.40.1350.10">
    <property type="match status" value="1"/>
</dbReference>
<dbReference type="PANTHER" id="PTHR34039">
    <property type="entry name" value="UPF0102 PROTEIN YRAN"/>
    <property type="match status" value="1"/>
</dbReference>
<dbReference type="InterPro" id="IPR011856">
    <property type="entry name" value="tRNA_endonuc-like_dom_sf"/>
</dbReference>
<reference evidence="3 4" key="1">
    <citation type="submission" date="2020-08" db="EMBL/GenBank/DDBJ databases">
        <title>Genomic Encyclopedia of Type Strains, Phase IV (KMG-IV): sequencing the most valuable type-strain genomes for metagenomic binning, comparative biology and taxonomic classification.</title>
        <authorList>
            <person name="Goeker M."/>
        </authorList>
    </citation>
    <scope>NUCLEOTIDE SEQUENCE [LARGE SCALE GENOMIC DNA]</scope>
    <source>
        <strain evidence="3 4">YC6886</strain>
    </source>
</reference>
<accession>A0A840UZV3</accession>
<evidence type="ECO:0000313" key="3">
    <source>
        <dbReference type="EMBL" id="MBB5350533.1"/>
    </source>
</evidence>
<dbReference type="GO" id="GO:0003676">
    <property type="term" value="F:nucleic acid binding"/>
    <property type="evidence" value="ECO:0007669"/>
    <property type="project" value="InterPro"/>
</dbReference>
<keyword evidence="3" id="KW-0540">Nuclease</keyword>
<gene>
    <name evidence="3" type="ORF">HNR46_000761</name>
</gene>
<dbReference type="SUPFAM" id="SSF52980">
    <property type="entry name" value="Restriction endonuclease-like"/>
    <property type="match status" value="1"/>
</dbReference>
<dbReference type="CDD" id="cd20736">
    <property type="entry name" value="PoNe_Nuclease"/>
    <property type="match status" value="1"/>
</dbReference>
<keyword evidence="3" id="KW-0255">Endonuclease</keyword>
<dbReference type="RefSeq" id="WP_184015905.1">
    <property type="nucleotide sequence ID" value="NZ_JACHFD010000003.1"/>
</dbReference>
<sequence length="130" mass="14684">MKTSRGESLTPAEVGRLGERVAKAWIRAQGAKVLACNFRAPGGGEVDIVARQGALLLFVEVKTRTREGFGRPLDAVNRDKRRLIRRGANEWLRLLGRRDFPWRYDVLEILLTDGERPRVNSVENVSLEES</sequence>
<dbReference type="AlphaFoldDB" id="A0A840UZV3"/>
<dbReference type="HAMAP" id="MF_00048">
    <property type="entry name" value="UPF0102"/>
    <property type="match status" value="1"/>
</dbReference>
<dbReference type="InterPro" id="IPR003509">
    <property type="entry name" value="UPF0102_YraN-like"/>
</dbReference>
<evidence type="ECO:0000313" key="4">
    <source>
        <dbReference type="Proteomes" id="UP000557717"/>
    </source>
</evidence>
<evidence type="ECO:0000256" key="1">
    <source>
        <dbReference type="ARBA" id="ARBA00006738"/>
    </source>
</evidence>
<evidence type="ECO:0000256" key="2">
    <source>
        <dbReference type="HAMAP-Rule" id="MF_00048"/>
    </source>
</evidence>
<protein>
    <recommendedName>
        <fullName evidence="2">UPF0102 protein HNR46_000761</fullName>
    </recommendedName>
</protein>